<evidence type="ECO:0000313" key="2">
    <source>
        <dbReference type="Proteomes" id="UP000015105"/>
    </source>
</evidence>
<dbReference type="PANTHER" id="PTHR34709">
    <property type="entry name" value="OS10G0396666 PROTEIN"/>
    <property type="match status" value="1"/>
</dbReference>
<dbReference type="AlphaFoldDB" id="A0A453SA18"/>
<evidence type="ECO:0008006" key="3">
    <source>
        <dbReference type="Google" id="ProtNLM"/>
    </source>
</evidence>
<reference evidence="1" key="5">
    <citation type="journal article" date="2021" name="G3 (Bethesda)">
        <title>Aegilops tauschii genome assembly Aet v5.0 features greater sequence contiguity and improved annotation.</title>
        <authorList>
            <person name="Wang L."/>
            <person name="Zhu T."/>
            <person name="Rodriguez J.C."/>
            <person name="Deal K.R."/>
            <person name="Dubcovsky J."/>
            <person name="McGuire P.E."/>
            <person name="Lux T."/>
            <person name="Spannagl M."/>
            <person name="Mayer K.F.X."/>
            <person name="Baldrich P."/>
            <person name="Meyers B.C."/>
            <person name="Huo N."/>
            <person name="Gu Y.Q."/>
            <person name="Zhou H."/>
            <person name="Devos K.M."/>
            <person name="Bennetzen J.L."/>
            <person name="Unver T."/>
            <person name="Budak H."/>
            <person name="Gulick P.J."/>
            <person name="Galiba G."/>
            <person name="Kalapos B."/>
            <person name="Nelson D.R."/>
            <person name="Li P."/>
            <person name="You F.M."/>
            <person name="Luo M.C."/>
            <person name="Dvorak J."/>
        </authorList>
    </citation>
    <scope>NUCLEOTIDE SEQUENCE [LARGE SCALE GENOMIC DNA]</scope>
    <source>
        <strain evidence="1">cv. AL8/78</strain>
    </source>
</reference>
<organism evidence="1 2">
    <name type="scientific">Aegilops tauschii subsp. strangulata</name>
    <name type="common">Goatgrass</name>
    <dbReference type="NCBI Taxonomy" id="200361"/>
    <lineage>
        <taxon>Eukaryota</taxon>
        <taxon>Viridiplantae</taxon>
        <taxon>Streptophyta</taxon>
        <taxon>Embryophyta</taxon>
        <taxon>Tracheophyta</taxon>
        <taxon>Spermatophyta</taxon>
        <taxon>Magnoliopsida</taxon>
        <taxon>Liliopsida</taxon>
        <taxon>Poales</taxon>
        <taxon>Poaceae</taxon>
        <taxon>BOP clade</taxon>
        <taxon>Pooideae</taxon>
        <taxon>Triticodae</taxon>
        <taxon>Triticeae</taxon>
        <taxon>Triticinae</taxon>
        <taxon>Aegilops</taxon>
    </lineage>
</organism>
<accession>A0A453SA18</accession>
<dbReference type="Gramene" id="AET7Gv20866800.2">
    <property type="protein sequence ID" value="AET7Gv20866800.2"/>
    <property type="gene ID" value="AET7Gv20866800"/>
</dbReference>
<sequence>MVEKVLWLCHYSKVAAGIGLWGLAMVRLETGSNALCLWMDCLVRSLACSIYLLELPTILIKLIADITVKLFLQHSFSFPHTELSLAQEIEKHLHPVVCNFSVLDLHFNSFKTSGHAFGAFVFRLLAIHRIRTATKILKIGLGEKAIACPVNCPCDEPKNWRSETITLINLEEVEINVFEGQEHEFDFLRQIFKCTPMLKRIAVKLSDDVTASNGLCTKIYDIFKEYVECSVVPNSGKQILNT</sequence>
<reference evidence="1" key="4">
    <citation type="submission" date="2019-03" db="UniProtKB">
        <authorList>
            <consortium name="EnsemblPlants"/>
        </authorList>
    </citation>
    <scope>IDENTIFICATION</scope>
</reference>
<dbReference type="InterPro" id="IPR055312">
    <property type="entry name" value="FBL15-like"/>
</dbReference>
<reference evidence="2" key="2">
    <citation type="journal article" date="2017" name="Nat. Plants">
        <title>The Aegilops tauschii genome reveals multiple impacts of transposons.</title>
        <authorList>
            <person name="Zhao G."/>
            <person name="Zou C."/>
            <person name="Li K."/>
            <person name="Wang K."/>
            <person name="Li T."/>
            <person name="Gao L."/>
            <person name="Zhang X."/>
            <person name="Wang H."/>
            <person name="Yang Z."/>
            <person name="Liu X."/>
            <person name="Jiang W."/>
            <person name="Mao L."/>
            <person name="Kong X."/>
            <person name="Jiao Y."/>
            <person name="Jia J."/>
        </authorList>
    </citation>
    <scope>NUCLEOTIDE SEQUENCE [LARGE SCALE GENOMIC DNA]</scope>
    <source>
        <strain evidence="2">cv. AL8/78</strain>
    </source>
</reference>
<name>A0A453SA18_AEGTS</name>
<protein>
    <recommendedName>
        <fullName evidence="3">FBD domain-containing protein</fullName>
    </recommendedName>
</protein>
<keyword evidence="2" id="KW-1185">Reference proteome</keyword>
<dbReference type="PANTHER" id="PTHR34709:SF39">
    <property type="entry name" value="F-BOX DOMAIN-CONTAINING PROTEIN"/>
    <property type="match status" value="1"/>
</dbReference>
<reference evidence="1" key="3">
    <citation type="journal article" date="2017" name="Nature">
        <title>Genome sequence of the progenitor of the wheat D genome Aegilops tauschii.</title>
        <authorList>
            <person name="Luo M.C."/>
            <person name="Gu Y.Q."/>
            <person name="Puiu D."/>
            <person name="Wang H."/>
            <person name="Twardziok S.O."/>
            <person name="Deal K.R."/>
            <person name="Huo N."/>
            <person name="Zhu T."/>
            <person name="Wang L."/>
            <person name="Wang Y."/>
            <person name="McGuire P.E."/>
            <person name="Liu S."/>
            <person name="Long H."/>
            <person name="Ramasamy R.K."/>
            <person name="Rodriguez J.C."/>
            <person name="Van S.L."/>
            <person name="Yuan L."/>
            <person name="Wang Z."/>
            <person name="Xia Z."/>
            <person name="Xiao L."/>
            <person name="Anderson O.D."/>
            <person name="Ouyang S."/>
            <person name="Liang Y."/>
            <person name="Zimin A.V."/>
            <person name="Pertea G."/>
            <person name="Qi P."/>
            <person name="Bennetzen J.L."/>
            <person name="Dai X."/>
            <person name="Dawson M.W."/>
            <person name="Muller H.G."/>
            <person name="Kugler K."/>
            <person name="Rivarola-Duarte L."/>
            <person name="Spannagl M."/>
            <person name="Mayer K.F.X."/>
            <person name="Lu F.H."/>
            <person name="Bevan M.W."/>
            <person name="Leroy P."/>
            <person name="Li P."/>
            <person name="You F.M."/>
            <person name="Sun Q."/>
            <person name="Liu Z."/>
            <person name="Lyons E."/>
            <person name="Wicker T."/>
            <person name="Salzberg S.L."/>
            <person name="Devos K.M."/>
            <person name="Dvorak J."/>
        </authorList>
    </citation>
    <scope>NUCLEOTIDE SEQUENCE [LARGE SCALE GENOMIC DNA]</scope>
    <source>
        <strain evidence="1">cv. AL8/78</strain>
    </source>
</reference>
<proteinExistence type="predicted"/>
<evidence type="ECO:0000313" key="1">
    <source>
        <dbReference type="EnsemblPlants" id="AET7Gv20866800.2"/>
    </source>
</evidence>
<dbReference type="EnsemblPlants" id="AET7Gv20866800.2">
    <property type="protein sequence ID" value="AET7Gv20866800.2"/>
    <property type="gene ID" value="AET7Gv20866800"/>
</dbReference>
<reference evidence="2" key="1">
    <citation type="journal article" date="2014" name="Science">
        <title>Ancient hybridizations among the ancestral genomes of bread wheat.</title>
        <authorList>
            <consortium name="International Wheat Genome Sequencing Consortium,"/>
            <person name="Marcussen T."/>
            <person name="Sandve S.R."/>
            <person name="Heier L."/>
            <person name="Spannagl M."/>
            <person name="Pfeifer M."/>
            <person name="Jakobsen K.S."/>
            <person name="Wulff B.B."/>
            <person name="Steuernagel B."/>
            <person name="Mayer K.F."/>
            <person name="Olsen O.A."/>
        </authorList>
    </citation>
    <scope>NUCLEOTIDE SEQUENCE [LARGE SCALE GENOMIC DNA]</scope>
    <source>
        <strain evidence="2">cv. AL8/78</strain>
    </source>
</reference>
<dbReference type="Proteomes" id="UP000015105">
    <property type="component" value="Chromosome 7D"/>
</dbReference>